<feature type="compositionally biased region" description="Low complexity" evidence="9">
    <location>
        <begin position="92"/>
        <end position="110"/>
    </location>
</feature>
<dbReference type="AlphaFoldDB" id="A0A1J4KPC2"/>
<dbReference type="RefSeq" id="XP_068366219.1">
    <property type="nucleotide sequence ID" value="XM_068491347.1"/>
</dbReference>
<feature type="region of interest" description="Disordered" evidence="9">
    <location>
        <begin position="90"/>
        <end position="124"/>
    </location>
</feature>
<dbReference type="SUPFAM" id="SSF56112">
    <property type="entry name" value="Protein kinase-like (PK-like)"/>
    <property type="match status" value="1"/>
</dbReference>
<dbReference type="OrthoDB" id="63267at2759"/>
<sequence length="493" mass="56143">MSERIPSLPIYQPNRQLSSLKKHTDLSDVISSKPTDYLHFYFTLKSQQTVLLGILKSIDEHATLFEGKALCKNNSIKNISIKNLDINDVKNSHQNNGNSDNINNTNDLNSTHSPKKHPTTISLPSMKKENEFSINQIKDYLNSFINCSYGELYIISAATINLLQPIIRNPNYSPQVQKFALHFLNSVLAITRMLQSIQNEYQKPPQSQHNSLLLHDINLNDSNDAINNINMDGLSDNSDNNNNLYSDNSCQNSDKNNQKYNDVIVCRICDENVPLELFEEHTKSCIEAYKTEEKIQNIQKEMNAAQNIICENFLREGWPGEQNKALESILPMLRVSLLLERAHQIDPKNTDSIDELEYIVTALTHLNMKLISEKSSSEIVSKVKDIVQQKLKTTTIIRHTSEVLQNTRVSGNAGTEKIAQIQISDFDFIKRISAGAFARVFLAKKKVSNDIYAIKVLPKDDVVQKNQVKRVVLEKDILLSFNNPYIINFCMFQ</sequence>
<reference evidence="11" key="1">
    <citation type="submission" date="2016-10" db="EMBL/GenBank/DDBJ databases">
        <authorList>
            <person name="Benchimol M."/>
            <person name="Almeida L.G."/>
            <person name="Vasconcelos A.T."/>
            <person name="Perreira-Neves A."/>
            <person name="Rosa I.A."/>
            <person name="Tasca T."/>
            <person name="Bogo M.R."/>
            <person name="de Souza W."/>
        </authorList>
    </citation>
    <scope>NUCLEOTIDE SEQUENCE [LARGE SCALE GENOMIC DNA]</scope>
    <source>
        <strain evidence="11">K</strain>
    </source>
</reference>
<evidence type="ECO:0000256" key="4">
    <source>
        <dbReference type="ARBA" id="ARBA00022741"/>
    </source>
</evidence>
<dbReference type="PANTHER" id="PTHR24356">
    <property type="entry name" value="SERINE/THREONINE-PROTEIN KINASE"/>
    <property type="match status" value="1"/>
</dbReference>
<gene>
    <name evidence="11" type="ORF">TRFO_03521</name>
</gene>
<keyword evidence="2" id="KW-0723">Serine/threonine-protein kinase</keyword>
<dbReference type="VEuPathDB" id="TrichDB:TRFO_03521"/>
<evidence type="ECO:0000313" key="12">
    <source>
        <dbReference type="Proteomes" id="UP000179807"/>
    </source>
</evidence>
<dbReference type="InterPro" id="IPR000719">
    <property type="entry name" value="Prot_kinase_dom"/>
</dbReference>
<dbReference type="Proteomes" id="UP000179807">
    <property type="component" value="Unassembled WGS sequence"/>
</dbReference>
<dbReference type="Gene3D" id="3.30.200.20">
    <property type="entry name" value="Phosphorylase Kinase, domain 1"/>
    <property type="match status" value="1"/>
</dbReference>
<dbReference type="PROSITE" id="PS50011">
    <property type="entry name" value="PROTEIN_KINASE_DOM"/>
    <property type="match status" value="1"/>
</dbReference>
<feature type="domain" description="Protein kinase" evidence="10">
    <location>
        <begin position="426"/>
        <end position="493"/>
    </location>
</feature>
<evidence type="ECO:0000256" key="5">
    <source>
        <dbReference type="ARBA" id="ARBA00022777"/>
    </source>
</evidence>
<keyword evidence="5" id="KW-0418">Kinase</keyword>
<dbReference type="EC" id="2.7.11.1" evidence="1"/>
<keyword evidence="4" id="KW-0547">Nucleotide-binding</keyword>
<evidence type="ECO:0000256" key="2">
    <source>
        <dbReference type="ARBA" id="ARBA00022527"/>
    </source>
</evidence>
<evidence type="ECO:0000313" key="11">
    <source>
        <dbReference type="EMBL" id="OHT13083.1"/>
    </source>
</evidence>
<evidence type="ECO:0000256" key="6">
    <source>
        <dbReference type="ARBA" id="ARBA00022840"/>
    </source>
</evidence>
<dbReference type="GeneID" id="94826051"/>
<keyword evidence="3" id="KW-0808">Transferase</keyword>
<keyword evidence="12" id="KW-1185">Reference proteome</keyword>
<evidence type="ECO:0000256" key="7">
    <source>
        <dbReference type="ARBA" id="ARBA00047899"/>
    </source>
</evidence>
<dbReference type="InterPro" id="IPR050236">
    <property type="entry name" value="Ser_Thr_kinase_AGC"/>
</dbReference>
<comment type="catalytic activity">
    <reaction evidence="7">
        <text>L-threonyl-[protein] + ATP = O-phospho-L-threonyl-[protein] + ADP + H(+)</text>
        <dbReference type="Rhea" id="RHEA:46608"/>
        <dbReference type="Rhea" id="RHEA-COMP:11060"/>
        <dbReference type="Rhea" id="RHEA-COMP:11605"/>
        <dbReference type="ChEBI" id="CHEBI:15378"/>
        <dbReference type="ChEBI" id="CHEBI:30013"/>
        <dbReference type="ChEBI" id="CHEBI:30616"/>
        <dbReference type="ChEBI" id="CHEBI:61977"/>
        <dbReference type="ChEBI" id="CHEBI:456216"/>
        <dbReference type="EC" id="2.7.11.1"/>
    </reaction>
</comment>
<organism evidence="11 12">
    <name type="scientific">Tritrichomonas foetus</name>
    <dbReference type="NCBI Taxonomy" id="1144522"/>
    <lineage>
        <taxon>Eukaryota</taxon>
        <taxon>Metamonada</taxon>
        <taxon>Parabasalia</taxon>
        <taxon>Tritrichomonadida</taxon>
        <taxon>Tritrichomonadidae</taxon>
        <taxon>Tritrichomonas</taxon>
    </lineage>
</organism>
<dbReference type="InterPro" id="IPR011009">
    <property type="entry name" value="Kinase-like_dom_sf"/>
</dbReference>
<name>A0A1J4KPC2_9EUKA</name>
<keyword evidence="6" id="KW-0067">ATP-binding</keyword>
<protein>
    <recommendedName>
        <fullName evidence="1">non-specific serine/threonine protein kinase</fullName>
        <ecNumber evidence="1">2.7.11.1</ecNumber>
    </recommendedName>
</protein>
<dbReference type="GO" id="GO:0035556">
    <property type="term" value="P:intracellular signal transduction"/>
    <property type="evidence" value="ECO:0007669"/>
    <property type="project" value="TreeGrafter"/>
</dbReference>
<dbReference type="GO" id="GO:0004674">
    <property type="term" value="F:protein serine/threonine kinase activity"/>
    <property type="evidence" value="ECO:0007669"/>
    <property type="project" value="UniProtKB-KW"/>
</dbReference>
<proteinExistence type="predicted"/>
<accession>A0A1J4KPC2</accession>
<evidence type="ECO:0000256" key="3">
    <source>
        <dbReference type="ARBA" id="ARBA00022679"/>
    </source>
</evidence>
<dbReference type="GO" id="GO:0005524">
    <property type="term" value="F:ATP binding"/>
    <property type="evidence" value="ECO:0007669"/>
    <property type="project" value="UniProtKB-KW"/>
</dbReference>
<dbReference type="PANTHER" id="PTHR24356:SF1">
    <property type="entry name" value="SERINE_THREONINE-PROTEIN KINASE GREATWALL"/>
    <property type="match status" value="1"/>
</dbReference>
<evidence type="ECO:0000256" key="9">
    <source>
        <dbReference type="SAM" id="MobiDB-lite"/>
    </source>
</evidence>
<dbReference type="EMBL" id="MLAK01000549">
    <property type="protein sequence ID" value="OHT13083.1"/>
    <property type="molecule type" value="Genomic_DNA"/>
</dbReference>
<comment type="caution">
    <text evidence="11">The sequence shown here is derived from an EMBL/GenBank/DDBJ whole genome shotgun (WGS) entry which is preliminary data.</text>
</comment>
<evidence type="ECO:0000256" key="8">
    <source>
        <dbReference type="ARBA" id="ARBA00048679"/>
    </source>
</evidence>
<evidence type="ECO:0000256" key="1">
    <source>
        <dbReference type="ARBA" id="ARBA00012513"/>
    </source>
</evidence>
<comment type="catalytic activity">
    <reaction evidence="8">
        <text>L-seryl-[protein] + ATP = O-phospho-L-seryl-[protein] + ADP + H(+)</text>
        <dbReference type="Rhea" id="RHEA:17989"/>
        <dbReference type="Rhea" id="RHEA-COMP:9863"/>
        <dbReference type="Rhea" id="RHEA-COMP:11604"/>
        <dbReference type="ChEBI" id="CHEBI:15378"/>
        <dbReference type="ChEBI" id="CHEBI:29999"/>
        <dbReference type="ChEBI" id="CHEBI:30616"/>
        <dbReference type="ChEBI" id="CHEBI:83421"/>
        <dbReference type="ChEBI" id="CHEBI:456216"/>
        <dbReference type="EC" id="2.7.11.1"/>
    </reaction>
</comment>
<evidence type="ECO:0000259" key="10">
    <source>
        <dbReference type="PROSITE" id="PS50011"/>
    </source>
</evidence>